<keyword evidence="1" id="KW-0812">Transmembrane</keyword>
<dbReference type="Proteomes" id="UP000462362">
    <property type="component" value="Unassembled WGS sequence"/>
</dbReference>
<dbReference type="InterPro" id="IPR037185">
    <property type="entry name" value="EmrE-like"/>
</dbReference>
<protein>
    <recommendedName>
        <fullName evidence="4">EamA family transporter</fullName>
    </recommendedName>
</protein>
<accession>A0A844LL66</accession>
<dbReference type="EMBL" id="WNCL01000048">
    <property type="protein sequence ID" value="MTU44131.1"/>
    <property type="molecule type" value="Genomic_DNA"/>
</dbReference>
<feature type="transmembrane region" description="Helical" evidence="1">
    <location>
        <begin position="85"/>
        <end position="103"/>
    </location>
</feature>
<evidence type="ECO:0000313" key="2">
    <source>
        <dbReference type="EMBL" id="MTU44131.1"/>
    </source>
</evidence>
<comment type="caution">
    <text evidence="2">The sequence shown here is derived from an EMBL/GenBank/DDBJ whole genome shotgun (WGS) entry which is preliminary data.</text>
</comment>
<organism evidence="2 3">
    <name type="scientific">Parasutterella excrementihominis</name>
    <dbReference type="NCBI Taxonomy" id="487175"/>
    <lineage>
        <taxon>Bacteria</taxon>
        <taxon>Pseudomonadati</taxon>
        <taxon>Pseudomonadota</taxon>
        <taxon>Betaproteobacteria</taxon>
        <taxon>Burkholderiales</taxon>
        <taxon>Sutterellaceae</taxon>
        <taxon>Parasutterella</taxon>
    </lineage>
</organism>
<keyword evidence="1" id="KW-0472">Membrane</keyword>
<dbReference type="SUPFAM" id="SSF103481">
    <property type="entry name" value="Multidrug resistance efflux transporter EmrE"/>
    <property type="match status" value="1"/>
</dbReference>
<proteinExistence type="predicted"/>
<name>A0A844LL66_9BURK</name>
<sequence length="198" mass="21830">MYYTAPLFTSLFFCLHAFNQKRSVWLKILPLIPLGFFGVLLVNRPSFSEVGFGYSSAALLSALFLSLASLSLKGLGKRGEPSERTIFYFSLTCCITAAVLFPLESKPYKSFLDPIFILLALFTVLQQFCVTLGWGRGSTLLNCVFQFSGVPFAVMFGVLLFNERLGLSAIFGMAVLLASELVAVLIMQKKPHSVNGKK</sequence>
<dbReference type="GeneID" id="43348881"/>
<feature type="transmembrane region" description="Helical" evidence="1">
    <location>
        <begin position="141"/>
        <end position="161"/>
    </location>
</feature>
<feature type="transmembrane region" description="Helical" evidence="1">
    <location>
        <begin position="115"/>
        <end position="134"/>
    </location>
</feature>
<reference evidence="2 3" key="1">
    <citation type="journal article" date="2019" name="Nat. Med.">
        <title>A library of human gut bacterial isolates paired with longitudinal multiomics data enables mechanistic microbiome research.</title>
        <authorList>
            <person name="Poyet M."/>
            <person name="Groussin M."/>
            <person name="Gibbons S.M."/>
            <person name="Avila-Pacheco J."/>
            <person name="Jiang X."/>
            <person name="Kearney S.M."/>
            <person name="Perrotta A.R."/>
            <person name="Berdy B."/>
            <person name="Zhao S."/>
            <person name="Lieberman T.D."/>
            <person name="Swanson P.K."/>
            <person name="Smith M."/>
            <person name="Roesemann S."/>
            <person name="Alexander J.E."/>
            <person name="Rich S.A."/>
            <person name="Livny J."/>
            <person name="Vlamakis H."/>
            <person name="Clish C."/>
            <person name="Bullock K."/>
            <person name="Deik A."/>
            <person name="Scott J."/>
            <person name="Pierce K.A."/>
            <person name="Xavier R.J."/>
            <person name="Alm E.J."/>
        </authorList>
    </citation>
    <scope>NUCLEOTIDE SEQUENCE [LARGE SCALE GENOMIC DNA]</scope>
    <source>
        <strain evidence="2 3">BIOML-A2</strain>
    </source>
</reference>
<feature type="transmembrane region" description="Helical" evidence="1">
    <location>
        <begin position="167"/>
        <end position="187"/>
    </location>
</feature>
<keyword evidence="1" id="KW-1133">Transmembrane helix</keyword>
<gene>
    <name evidence="2" type="ORF">GMD42_11085</name>
</gene>
<feature type="transmembrane region" description="Helical" evidence="1">
    <location>
        <begin position="24"/>
        <end position="42"/>
    </location>
</feature>
<evidence type="ECO:0000256" key="1">
    <source>
        <dbReference type="SAM" id="Phobius"/>
    </source>
</evidence>
<evidence type="ECO:0000313" key="3">
    <source>
        <dbReference type="Proteomes" id="UP000462362"/>
    </source>
</evidence>
<feature type="transmembrane region" description="Helical" evidence="1">
    <location>
        <begin position="54"/>
        <end position="73"/>
    </location>
</feature>
<dbReference type="RefSeq" id="WP_008864276.1">
    <property type="nucleotide sequence ID" value="NZ_DBFJNL010000064.1"/>
</dbReference>
<evidence type="ECO:0008006" key="4">
    <source>
        <dbReference type="Google" id="ProtNLM"/>
    </source>
</evidence>
<dbReference type="AlphaFoldDB" id="A0A844LL66"/>